<keyword evidence="6" id="KW-0175">Coiled coil</keyword>
<keyword evidence="4 17" id="KW-0812">Transmembrane</keyword>
<evidence type="ECO:0000256" key="7">
    <source>
        <dbReference type="ARBA" id="ARBA00023065"/>
    </source>
</evidence>
<evidence type="ECO:0000256" key="1">
    <source>
        <dbReference type="ARBA" id="ARBA00004651"/>
    </source>
</evidence>
<dbReference type="GO" id="GO:0034220">
    <property type="term" value="P:monoatomic ion transmembrane transport"/>
    <property type="evidence" value="ECO:0007669"/>
    <property type="project" value="UniProtKB-KW"/>
</dbReference>
<dbReference type="Gene3D" id="3.40.190.10">
    <property type="entry name" value="Periplasmic binding protein-like II"/>
    <property type="match status" value="1"/>
</dbReference>
<evidence type="ECO:0000256" key="2">
    <source>
        <dbReference type="ARBA" id="ARBA00022448"/>
    </source>
</evidence>
<dbReference type="InterPro" id="IPR001320">
    <property type="entry name" value="Iontro_rcpt_C"/>
</dbReference>
<dbReference type="Pfam" id="PF00060">
    <property type="entry name" value="Lig_chan"/>
    <property type="match status" value="1"/>
</dbReference>
<keyword evidence="2" id="KW-0813">Transport</keyword>
<dbReference type="GO" id="GO:0043226">
    <property type="term" value="C:organelle"/>
    <property type="evidence" value="ECO:0007669"/>
    <property type="project" value="UniProtKB-ARBA"/>
</dbReference>
<dbReference type="FunFam" id="3.40.190.10:FF:000078">
    <property type="entry name" value="glutamate receptor ionotropic, NMDA 3B"/>
    <property type="match status" value="1"/>
</dbReference>
<keyword evidence="21" id="KW-1185">Reference proteome</keyword>
<keyword evidence="12" id="KW-0407">Ion channel</keyword>
<evidence type="ECO:0000256" key="6">
    <source>
        <dbReference type="ARBA" id="ARBA00023054"/>
    </source>
</evidence>
<gene>
    <name evidence="20" type="ORF">BaRGS_00025219</name>
</gene>
<evidence type="ECO:0008006" key="22">
    <source>
        <dbReference type="Google" id="ProtNLM"/>
    </source>
</evidence>
<evidence type="ECO:0000256" key="9">
    <source>
        <dbReference type="ARBA" id="ARBA00023170"/>
    </source>
</evidence>
<reference evidence="20 21" key="1">
    <citation type="journal article" date="2023" name="Sci. Data">
        <title>Genome assembly of the Korean intertidal mud-creeper Batillaria attramentaria.</title>
        <authorList>
            <person name="Patra A.K."/>
            <person name="Ho P.T."/>
            <person name="Jun S."/>
            <person name="Lee S.J."/>
            <person name="Kim Y."/>
            <person name="Won Y.J."/>
        </authorList>
    </citation>
    <scope>NUCLEOTIDE SEQUENCE [LARGE SCALE GENOMIC DNA]</scope>
    <source>
        <strain evidence="20">Wonlab-2016</strain>
    </source>
</reference>
<keyword evidence="8 17" id="KW-0472">Membrane</keyword>
<feature type="binding site" evidence="13">
    <location>
        <position position="315"/>
    </location>
    <ligand>
        <name>L-glutamate</name>
        <dbReference type="ChEBI" id="CHEBI:29985"/>
    </ligand>
</feature>
<sequence>GKTVSVASILLTPYLTKSEVNGTVEYDGFIRDLLDEIGELTGITFNIETISDGYGRNVSGSWTGLVGDVVNRKVQMAAAPLTISSERHEVVDFSVPFQNFGPVIVMRRPLNPQPSFKERFRRLFQPMSHSVWLMTMIAYFATSVVLYIVCHCNPYEWRHLHRDGQATAREAESFTCMNAFWFVMSTFMWQGYTRGPRSLSGRVVVAFWWMFVVVFLLTYTASLTNILRLGPTPLEDEQYVSIVSLEDLARQTETEFGFLQGGSTESYFQSAQVPYLRHIWTDVGKRKKPAIKRVEDGIRRVRQSSDSRPFAFIMESAMAKYHLRQEPCDLYMTGDLTISGAYSLAWRRGWKQAVDVDRALLQMRENGNLKLLEDKWFQGVCDNNVLDPSWRDRIKVDLGSFSGALIVLVAGLFVGGLITLLEILIFRKAEMGSEDEAAQPMKASANAKTAAKDQAGAAETAADTENVTDV</sequence>
<dbReference type="EMBL" id="JACVVK020000225">
    <property type="protein sequence ID" value="KAK7483545.1"/>
    <property type="molecule type" value="Genomic_DNA"/>
</dbReference>
<dbReference type="PRINTS" id="PR00177">
    <property type="entry name" value="NMDARECEPTOR"/>
</dbReference>
<keyword evidence="11" id="KW-1071">Ligand-gated ion channel</keyword>
<dbReference type="SMART" id="SM00079">
    <property type="entry name" value="PBPe"/>
    <property type="match status" value="1"/>
</dbReference>
<keyword evidence="9" id="KW-0675">Receptor</keyword>
<evidence type="ECO:0000256" key="5">
    <source>
        <dbReference type="ARBA" id="ARBA00022989"/>
    </source>
</evidence>
<feature type="transmembrane region" description="Helical" evidence="17">
    <location>
        <begin position="201"/>
        <end position="219"/>
    </location>
</feature>
<evidence type="ECO:0000256" key="11">
    <source>
        <dbReference type="ARBA" id="ARBA00023286"/>
    </source>
</evidence>
<feature type="binding site" evidence="13">
    <location>
        <position position="263"/>
    </location>
    <ligand>
        <name>L-glutamate</name>
        <dbReference type="ChEBI" id="CHEBI:29985"/>
    </ligand>
</feature>
<comment type="subcellular location">
    <subcellularLocation>
        <location evidence="1">Cell membrane</location>
        <topology evidence="1">Multi-pass membrane protein</topology>
    </subcellularLocation>
</comment>
<evidence type="ECO:0000256" key="13">
    <source>
        <dbReference type="PIRSR" id="PIRSR601508-1"/>
    </source>
</evidence>
<evidence type="ECO:0000256" key="15">
    <source>
        <dbReference type="PIRSR" id="PIRSR601508-3"/>
    </source>
</evidence>
<evidence type="ECO:0000256" key="17">
    <source>
        <dbReference type="SAM" id="Phobius"/>
    </source>
</evidence>
<feature type="transmembrane region" description="Helical" evidence="17">
    <location>
        <begin position="171"/>
        <end position="189"/>
    </location>
</feature>
<evidence type="ECO:0000256" key="12">
    <source>
        <dbReference type="ARBA" id="ARBA00023303"/>
    </source>
</evidence>
<feature type="region of interest" description="Disordered" evidence="16">
    <location>
        <begin position="436"/>
        <end position="470"/>
    </location>
</feature>
<dbReference type="FunFam" id="1.10.287.70:FF:000143">
    <property type="entry name" value="Probable glutamate receptor"/>
    <property type="match status" value="1"/>
</dbReference>
<accession>A0ABD0K925</accession>
<keyword evidence="10" id="KW-0325">Glycoprotein</keyword>
<feature type="domain" description="Ionotropic glutamate receptor L-glutamate and glycine-binding" evidence="19">
    <location>
        <begin position="13"/>
        <end position="71"/>
    </location>
</feature>
<evidence type="ECO:0000313" key="21">
    <source>
        <dbReference type="Proteomes" id="UP001519460"/>
    </source>
</evidence>
<feature type="transmembrane region" description="Helical" evidence="17">
    <location>
        <begin position="131"/>
        <end position="150"/>
    </location>
</feature>
<protein>
    <recommendedName>
        <fullName evidence="22">Glutamate receptor</fullName>
    </recommendedName>
</protein>
<feature type="binding site" evidence="13">
    <location>
        <position position="264"/>
    </location>
    <ligand>
        <name>L-glutamate</name>
        <dbReference type="ChEBI" id="CHEBI:29985"/>
    </ligand>
</feature>
<dbReference type="SUPFAM" id="SSF81324">
    <property type="entry name" value="Voltage-gated potassium channels"/>
    <property type="match status" value="1"/>
</dbReference>
<dbReference type="InterPro" id="IPR001508">
    <property type="entry name" value="Iono_Glu_rcpt_met"/>
</dbReference>
<organism evidence="20 21">
    <name type="scientific">Batillaria attramentaria</name>
    <dbReference type="NCBI Taxonomy" id="370345"/>
    <lineage>
        <taxon>Eukaryota</taxon>
        <taxon>Metazoa</taxon>
        <taxon>Spiralia</taxon>
        <taxon>Lophotrochozoa</taxon>
        <taxon>Mollusca</taxon>
        <taxon>Gastropoda</taxon>
        <taxon>Caenogastropoda</taxon>
        <taxon>Sorbeoconcha</taxon>
        <taxon>Cerithioidea</taxon>
        <taxon>Batillariidae</taxon>
        <taxon>Batillaria</taxon>
    </lineage>
</organism>
<dbReference type="Proteomes" id="UP001519460">
    <property type="component" value="Unassembled WGS sequence"/>
</dbReference>
<feature type="compositionally biased region" description="Low complexity" evidence="16">
    <location>
        <begin position="442"/>
        <end position="464"/>
    </location>
</feature>
<feature type="disulfide bond" evidence="15">
    <location>
        <begin position="328"/>
        <end position="381"/>
    </location>
</feature>
<evidence type="ECO:0000256" key="8">
    <source>
        <dbReference type="ARBA" id="ARBA00023136"/>
    </source>
</evidence>
<feature type="site" description="Crucial to convey clamshell closure to channel opening" evidence="14">
    <location>
        <position position="242"/>
    </location>
</feature>
<evidence type="ECO:0000259" key="18">
    <source>
        <dbReference type="SMART" id="SM00079"/>
    </source>
</evidence>
<feature type="non-terminal residue" evidence="20">
    <location>
        <position position="1"/>
    </location>
</feature>
<evidence type="ECO:0000256" key="4">
    <source>
        <dbReference type="ARBA" id="ARBA00022692"/>
    </source>
</evidence>
<dbReference type="AlphaFoldDB" id="A0ABD0K925"/>
<feature type="binding site" evidence="13">
    <location>
        <position position="82"/>
    </location>
    <ligand>
        <name>L-glutamate</name>
        <dbReference type="ChEBI" id="CHEBI:29985"/>
    </ligand>
</feature>
<keyword evidence="7" id="KW-0406">Ion transport</keyword>
<evidence type="ECO:0000256" key="10">
    <source>
        <dbReference type="ARBA" id="ARBA00023180"/>
    </source>
</evidence>
<proteinExistence type="predicted"/>
<feature type="transmembrane region" description="Helical" evidence="17">
    <location>
        <begin position="401"/>
        <end position="426"/>
    </location>
</feature>
<keyword evidence="5 17" id="KW-1133">Transmembrane helix</keyword>
<dbReference type="InterPro" id="IPR015683">
    <property type="entry name" value="Ionotropic_Glu_rcpt"/>
</dbReference>
<evidence type="ECO:0000259" key="19">
    <source>
        <dbReference type="SMART" id="SM00918"/>
    </source>
</evidence>
<dbReference type="GO" id="GO:0005886">
    <property type="term" value="C:plasma membrane"/>
    <property type="evidence" value="ECO:0007669"/>
    <property type="project" value="UniProtKB-SubCell"/>
</dbReference>
<name>A0ABD0K925_9CAEN</name>
<evidence type="ECO:0000256" key="16">
    <source>
        <dbReference type="SAM" id="MobiDB-lite"/>
    </source>
</evidence>
<evidence type="ECO:0000256" key="3">
    <source>
        <dbReference type="ARBA" id="ARBA00022475"/>
    </source>
</evidence>
<evidence type="ECO:0000313" key="20">
    <source>
        <dbReference type="EMBL" id="KAK7483545.1"/>
    </source>
</evidence>
<dbReference type="InterPro" id="IPR019594">
    <property type="entry name" value="Glu/Gly-bd"/>
</dbReference>
<comment type="caution">
    <text evidence="20">The sequence shown here is derived from an EMBL/GenBank/DDBJ whole genome shotgun (WGS) entry which is preliminary data.</text>
</comment>
<feature type="binding site" evidence="13">
    <location>
        <position position="87"/>
    </location>
    <ligand>
        <name>L-glutamate</name>
        <dbReference type="ChEBI" id="CHEBI:29985"/>
    </ligand>
</feature>
<feature type="binding site" evidence="13">
    <location>
        <position position="80"/>
    </location>
    <ligand>
        <name>L-glutamate</name>
        <dbReference type="ChEBI" id="CHEBI:29985"/>
    </ligand>
</feature>
<keyword evidence="15" id="KW-1015">Disulfide bond</keyword>
<dbReference type="Gene3D" id="1.10.287.70">
    <property type="match status" value="1"/>
</dbReference>
<feature type="domain" description="Ionotropic glutamate receptor C-terminal" evidence="18">
    <location>
        <begin position="3"/>
        <end position="379"/>
    </location>
</feature>
<dbReference type="PANTHER" id="PTHR18966">
    <property type="entry name" value="IONOTROPIC GLUTAMATE RECEPTOR"/>
    <property type="match status" value="1"/>
</dbReference>
<dbReference type="Pfam" id="PF10613">
    <property type="entry name" value="Lig_chan-Glu_bd"/>
    <property type="match status" value="1"/>
</dbReference>
<dbReference type="SUPFAM" id="SSF53850">
    <property type="entry name" value="Periplasmic binding protein-like II"/>
    <property type="match status" value="1"/>
</dbReference>
<dbReference type="SMART" id="SM00918">
    <property type="entry name" value="Lig_chan-Glu_bd"/>
    <property type="match status" value="1"/>
</dbReference>
<keyword evidence="3" id="KW-1003">Cell membrane</keyword>
<evidence type="ECO:0000256" key="14">
    <source>
        <dbReference type="PIRSR" id="PIRSR601508-2"/>
    </source>
</evidence>